<gene>
    <name evidence="2" type="ORF">GCK72_024765</name>
</gene>
<feature type="transmembrane region" description="Helical" evidence="1">
    <location>
        <begin position="102"/>
        <end position="120"/>
    </location>
</feature>
<dbReference type="Proteomes" id="UP000483820">
    <property type="component" value="Chromosome X"/>
</dbReference>
<evidence type="ECO:0000313" key="2">
    <source>
        <dbReference type="EMBL" id="KAF1748298.1"/>
    </source>
</evidence>
<comment type="caution">
    <text evidence="2">The sequence shown here is derived from an EMBL/GenBank/DDBJ whole genome shotgun (WGS) entry which is preliminary data.</text>
</comment>
<keyword evidence="1" id="KW-0812">Transmembrane</keyword>
<name>A0A6A5G048_CAERE</name>
<feature type="transmembrane region" description="Helical" evidence="1">
    <location>
        <begin position="191"/>
        <end position="213"/>
    </location>
</feature>
<dbReference type="RefSeq" id="XP_003117912.2">
    <property type="nucleotide sequence ID" value="XM_003117864.2"/>
</dbReference>
<evidence type="ECO:0000256" key="1">
    <source>
        <dbReference type="SAM" id="Phobius"/>
    </source>
</evidence>
<feature type="transmembrane region" description="Helical" evidence="1">
    <location>
        <begin position="127"/>
        <end position="149"/>
    </location>
</feature>
<proteinExistence type="predicted"/>
<accession>A0A6A5G048</accession>
<reference evidence="2 3" key="1">
    <citation type="submission" date="2019-12" db="EMBL/GenBank/DDBJ databases">
        <title>Chromosome-level assembly of the Caenorhabditis remanei genome.</title>
        <authorList>
            <person name="Teterina A.A."/>
            <person name="Willis J.H."/>
            <person name="Phillips P.C."/>
        </authorList>
    </citation>
    <scope>NUCLEOTIDE SEQUENCE [LARGE SCALE GENOMIC DNA]</scope>
    <source>
        <strain evidence="2 3">PX506</strain>
        <tissue evidence="2">Whole organism</tissue>
    </source>
</reference>
<dbReference type="KEGG" id="crq:GCK72_024765"/>
<dbReference type="CTD" id="9824420"/>
<dbReference type="GeneID" id="9824420"/>
<sequence>MSDASQLFSFQRLRQRVLAAGEMPSPGVQRTRAMFSNAVQVMMGVSAIVSLLTVGGFPLVKARMLNYTIPDVGCVEGKCDNSSLCVINGTVLGTDFKNVENYYTMSISSLALFVNFLLATRIVGARFINMFFTTFAFFCLIVFPVRFIFLAMQTLEFTAVGGDYYTLLLLTPDQFNCPFFSSAVVLMHLRFILLVLDFITFHALIVSVPLFYVDDKLNFDKYHAVHDEKPDIFQGAAPAVMFQDV</sequence>
<organism evidence="2 3">
    <name type="scientific">Caenorhabditis remanei</name>
    <name type="common">Caenorhabditis vulgaris</name>
    <dbReference type="NCBI Taxonomy" id="31234"/>
    <lineage>
        <taxon>Eukaryota</taxon>
        <taxon>Metazoa</taxon>
        <taxon>Ecdysozoa</taxon>
        <taxon>Nematoda</taxon>
        <taxon>Chromadorea</taxon>
        <taxon>Rhabditida</taxon>
        <taxon>Rhabditina</taxon>
        <taxon>Rhabditomorpha</taxon>
        <taxon>Rhabditoidea</taxon>
        <taxon>Rhabditidae</taxon>
        <taxon>Peloderinae</taxon>
        <taxon>Caenorhabditis</taxon>
    </lineage>
</organism>
<feature type="transmembrane region" description="Helical" evidence="1">
    <location>
        <begin position="39"/>
        <end position="60"/>
    </location>
</feature>
<evidence type="ECO:0000313" key="3">
    <source>
        <dbReference type="Proteomes" id="UP000483820"/>
    </source>
</evidence>
<keyword evidence="1" id="KW-0472">Membrane</keyword>
<dbReference type="AlphaFoldDB" id="A0A6A5G048"/>
<dbReference type="EMBL" id="WUAV01000006">
    <property type="protein sequence ID" value="KAF1748298.1"/>
    <property type="molecule type" value="Genomic_DNA"/>
</dbReference>
<keyword evidence="1" id="KW-1133">Transmembrane helix</keyword>
<protein>
    <submittedName>
        <fullName evidence="2">Uncharacterized protein</fullName>
    </submittedName>
</protein>